<organism evidence="2 3">
    <name type="scientific">Meganyctiphanes norvegica</name>
    <name type="common">Northern krill</name>
    <name type="synonym">Thysanopoda norvegica</name>
    <dbReference type="NCBI Taxonomy" id="48144"/>
    <lineage>
        <taxon>Eukaryota</taxon>
        <taxon>Metazoa</taxon>
        <taxon>Ecdysozoa</taxon>
        <taxon>Arthropoda</taxon>
        <taxon>Crustacea</taxon>
        <taxon>Multicrustacea</taxon>
        <taxon>Malacostraca</taxon>
        <taxon>Eumalacostraca</taxon>
        <taxon>Eucarida</taxon>
        <taxon>Euphausiacea</taxon>
        <taxon>Euphausiidae</taxon>
        <taxon>Meganyctiphanes</taxon>
    </lineage>
</organism>
<evidence type="ECO:0000313" key="2">
    <source>
        <dbReference type="EMBL" id="CAL4157412.1"/>
    </source>
</evidence>
<dbReference type="EMBL" id="CAXKWB010042058">
    <property type="protein sequence ID" value="CAL4157412.1"/>
    <property type="molecule type" value="Genomic_DNA"/>
</dbReference>
<dbReference type="Proteomes" id="UP001497623">
    <property type="component" value="Unassembled WGS sequence"/>
</dbReference>
<sequence>MPQMPQNITIMDIAMISSKLSKRNIFLILIFIATIIVLSQVYLYFQLSTPTTKFRRSLDIDDVRELIRAGKDTSVTPILFDPFILEAWSKNAHINAPGVCIFLCHVIGPLNFAVISSQEKDSKPLLMSRLAQLGFTVTRFESPEGDLAHIFLLRQGSPLHIVVLHPSSAGYYRQFSLDGAPHNMAQVKQYITKDAWNRIKVDAAYDRF</sequence>
<protein>
    <submittedName>
        <fullName evidence="2">Uncharacterized protein</fullName>
    </submittedName>
</protein>
<feature type="non-terminal residue" evidence="2">
    <location>
        <position position="208"/>
    </location>
</feature>
<evidence type="ECO:0000256" key="1">
    <source>
        <dbReference type="SAM" id="Phobius"/>
    </source>
</evidence>
<keyword evidence="1" id="KW-0472">Membrane</keyword>
<evidence type="ECO:0000313" key="3">
    <source>
        <dbReference type="Proteomes" id="UP001497623"/>
    </source>
</evidence>
<proteinExistence type="predicted"/>
<reference evidence="2 3" key="1">
    <citation type="submission" date="2024-05" db="EMBL/GenBank/DDBJ databases">
        <authorList>
            <person name="Wallberg A."/>
        </authorList>
    </citation>
    <scope>NUCLEOTIDE SEQUENCE [LARGE SCALE GENOMIC DNA]</scope>
</reference>
<name>A0AAV2S652_MEGNR</name>
<dbReference type="AlphaFoldDB" id="A0AAV2S652"/>
<keyword evidence="3" id="KW-1185">Reference proteome</keyword>
<gene>
    <name evidence="2" type="ORF">MNOR_LOCUS31879</name>
</gene>
<keyword evidence="1" id="KW-1133">Transmembrane helix</keyword>
<accession>A0AAV2S652</accession>
<keyword evidence="1" id="KW-0812">Transmembrane</keyword>
<comment type="caution">
    <text evidence="2">The sequence shown here is derived from an EMBL/GenBank/DDBJ whole genome shotgun (WGS) entry which is preliminary data.</text>
</comment>
<feature type="transmembrane region" description="Helical" evidence="1">
    <location>
        <begin position="25"/>
        <end position="45"/>
    </location>
</feature>